<name>A0A1K0GBF6_9BASI</name>
<reference evidence="2" key="1">
    <citation type="submission" date="2016-04" db="EMBL/GenBank/DDBJ databases">
        <authorList>
            <person name="Guldener U."/>
            <person name="Guldener U."/>
        </authorList>
    </citation>
    <scope>NUCLEOTIDE SEQUENCE [LARGE SCALE GENOMIC DNA]</scope>
    <source>
        <strain evidence="2">UB2112</strain>
    </source>
</reference>
<dbReference type="EMBL" id="LT558133">
    <property type="protein sequence ID" value="SAM85363.1"/>
    <property type="molecule type" value="Genomic_DNA"/>
</dbReference>
<dbReference type="Proteomes" id="UP000179920">
    <property type="component" value="Chromosome XVII"/>
</dbReference>
<sequence length="561" mass="63773">MMRSDHLNSRAMSVLTHHLSIGIPPKSFFAKICSLISAWMFGANSRPFTPYDLLTAQRIDGGFGLVDPRTLCLASNANTLCPLLKASPSTSLSTLLTSLISGYVLYQCKAPPALLLTRHSAYWDGARLTDNHHFPASILQMFHQLDLTIPSDIDWSVVPTQELLSLPWYHPSYNIDFPPTNRWQRHEIHITNLRRQGFISFADILWTDGTNIRLPNYRDLATDALPSYMNVQYPKHLGTKLFGEQPVQANRTTIPWLANRWSDYLALLPSLLRQRLCSLANTPPPIGSNRLGTWPIVPGPERALLSPPWQHLKLAGQQLTLLTTKVTYTWAHKKHLLVTKPMLYDKHLRLSTRSPDHPEGTVFWAWPGMWNRIYMVHYDIGQAIWLQVIYGRSLLLRRPEDKHVSTCECGEIDSTSHAVFSCPFLADFWQHSLDLAAAWIPASDIIPEHTLFEYIHRWPTKFRSLRGNNKLRLQLVFMVSLVALNETRYCQQLDFSPSQARPRVITELLGLRETNTSIKKLFGNSPLASVSTAKDIEILIRAAAIVREGEECLAQNIIPQS</sequence>
<proteinExistence type="predicted"/>
<dbReference type="AlphaFoldDB" id="A0A1K0GBF6"/>
<organism evidence="1 2">
    <name type="scientific">Ustilago bromivora</name>
    <dbReference type="NCBI Taxonomy" id="307758"/>
    <lineage>
        <taxon>Eukaryota</taxon>
        <taxon>Fungi</taxon>
        <taxon>Dikarya</taxon>
        <taxon>Basidiomycota</taxon>
        <taxon>Ustilaginomycotina</taxon>
        <taxon>Ustilaginomycetes</taxon>
        <taxon>Ustilaginales</taxon>
        <taxon>Ustilaginaceae</taxon>
        <taxon>Ustilago</taxon>
    </lineage>
</organism>
<protein>
    <submittedName>
        <fullName evidence="1">Uncharacterized protein</fullName>
    </submittedName>
</protein>
<evidence type="ECO:0000313" key="2">
    <source>
        <dbReference type="Proteomes" id="UP000179920"/>
    </source>
</evidence>
<evidence type="ECO:0000313" key="1">
    <source>
        <dbReference type="EMBL" id="SAM85363.1"/>
    </source>
</evidence>
<accession>A0A1K0GBF6</accession>
<gene>
    <name evidence="1" type="ORF">UBRO_20903</name>
</gene>